<organism evidence="2 3">
    <name type="scientific">Corynebacterium nuruki</name>
    <dbReference type="NCBI Taxonomy" id="1032851"/>
    <lineage>
        <taxon>Bacteria</taxon>
        <taxon>Bacillati</taxon>
        <taxon>Actinomycetota</taxon>
        <taxon>Actinomycetes</taxon>
        <taxon>Mycobacteriales</taxon>
        <taxon>Corynebacteriaceae</taxon>
        <taxon>Corynebacterium</taxon>
    </lineage>
</organism>
<dbReference type="Pfam" id="PF13847">
    <property type="entry name" value="Methyltransf_31"/>
    <property type="match status" value="1"/>
</dbReference>
<gene>
    <name evidence="2" type="ORF">DIW82_09390</name>
</gene>
<reference evidence="2 3" key="1">
    <citation type="journal article" date="2018" name="Nat. Biotechnol.">
        <title>A standardized bacterial taxonomy based on genome phylogeny substantially revises the tree of life.</title>
        <authorList>
            <person name="Parks D.H."/>
            <person name="Chuvochina M."/>
            <person name="Waite D.W."/>
            <person name="Rinke C."/>
            <person name="Skarshewski A."/>
            <person name="Chaumeil P.A."/>
            <person name="Hugenholtz P."/>
        </authorList>
    </citation>
    <scope>NUCLEOTIDE SEQUENCE [LARGE SCALE GENOMIC DNA]</scope>
    <source>
        <strain evidence="2">UBA11247</strain>
    </source>
</reference>
<keyword evidence="2" id="KW-0808">Transferase</keyword>
<evidence type="ECO:0000259" key="1">
    <source>
        <dbReference type="Pfam" id="PF13847"/>
    </source>
</evidence>
<evidence type="ECO:0000313" key="2">
    <source>
        <dbReference type="EMBL" id="HCT14974.1"/>
    </source>
</evidence>
<dbReference type="GO" id="GO:0032259">
    <property type="term" value="P:methylation"/>
    <property type="evidence" value="ECO:0007669"/>
    <property type="project" value="UniProtKB-KW"/>
</dbReference>
<feature type="domain" description="Methyltransferase" evidence="1">
    <location>
        <begin position="37"/>
        <end position="169"/>
    </location>
</feature>
<dbReference type="EMBL" id="DQID01000243">
    <property type="protein sequence ID" value="HCT14974.1"/>
    <property type="molecule type" value="Genomic_DNA"/>
</dbReference>
<evidence type="ECO:0000313" key="3">
    <source>
        <dbReference type="Proteomes" id="UP000261739"/>
    </source>
</evidence>
<keyword evidence="2" id="KW-0489">Methyltransferase</keyword>
<name>A0A3D4T0B2_9CORY</name>
<dbReference type="AlphaFoldDB" id="A0A3D4T0B2"/>
<dbReference type="PANTHER" id="PTHR43464">
    <property type="entry name" value="METHYLTRANSFERASE"/>
    <property type="match status" value="1"/>
</dbReference>
<dbReference type="InterPro" id="IPR029063">
    <property type="entry name" value="SAM-dependent_MTases_sf"/>
</dbReference>
<protein>
    <submittedName>
        <fullName evidence="2">Methyltransferase</fullName>
    </submittedName>
</protein>
<dbReference type="GO" id="GO:0010420">
    <property type="term" value="F:polyprenyldihydroxybenzoate methyltransferase activity"/>
    <property type="evidence" value="ECO:0007669"/>
    <property type="project" value="TreeGrafter"/>
</dbReference>
<dbReference type="Gene3D" id="3.40.50.150">
    <property type="entry name" value="Vaccinia Virus protein VP39"/>
    <property type="match status" value="1"/>
</dbReference>
<accession>A0A3D4T0B2</accession>
<sequence length="279" mass="29454">MAGVTDTYTHGHGAAVLANHATRTATDSLAVVLPYLTSGSRVLDVGCGPGSITLDLAAMIAGLGGAASQVTGVENTPEPLREARAAATSRGIAARFVPGDAYRLPLRAGEFDVVVAHQVLQHLSDPVAALSEMLRVTAAGGVIAVRDADYAGMFFSPAPPGLREWQARYREIAHRNGAEPDAARHLVGWALAAGCTPEQLTFSCSTWVYTRSVGDAAWLAGSWIRRTGEEHYRAQLAGLPDVGSAGDTVHRITEGWMEWAEDPAATFVMPHGELLIHVP</sequence>
<dbReference type="CDD" id="cd02440">
    <property type="entry name" value="AdoMet_MTases"/>
    <property type="match status" value="1"/>
</dbReference>
<proteinExistence type="predicted"/>
<comment type="caution">
    <text evidence="2">The sequence shown here is derived from an EMBL/GenBank/DDBJ whole genome shotgun (WGS) entry which is preliminary data.</text>
</comment>
<dbReference type="SUPFAM" id="SSF53335">
    <property type="entry name" value="S-adenosyl-L-methionine-dependent methyltransferases"/>
    <property type="match status" value="1"/>
</dbReference>
<dbReference type="InterPro" id="IPR025714">
    <property type="entry name" value="Methyltranfer_dom"/>
</dbReference>
<dbReference type="Proteomes" id="UP000261739">
    <property type="component" value="Unassembled WGS sequence"/>
</dbReference>
<dbReference type="PANTHER" id="PTHR43464:SF71">
    <property type="entry name" value="METHYLTRANSFERASE, PUTATIVE-RELATED"/>
    <property type="match status" value="1"/>
</dbReference>
<dbReference type="STRING" id="863239.GCA_000213935_02750"/>